<keyword evidence="7" id="KW-0808">Transferase</keyword>
<evidence type="ECO:0000256" key="4">
    <source>
        <dbReference type="ARBA" id="ARBA00022840"/>
    </source>
</evidence>
<reference evidence="7 8" key="1">
    <citation type="submission" date="2016-10" db="EMBL/GenBank/DDBJ databases">
        <authorList>
            <person name="de Groot N.N."/>
        </authorList>
    </citation>
    <scope>NUCLEOTIDE SEQUENCE [LARGE SCALE GENOMIC DNA]</scope>
    <source>
        <strain evidence="7 8">CGMCC 1.10434</strain>
    </source>
</reference>
<dbReference type="GO" id="GO:0005737">
    <property type="term" value="C:cytoplasm"/>
    <property type="evidence" value="ECO:0007669"/>
    <property type="project" value="TreeGrafter"/>
</dbReference>
<gene>
    <name evidence="7" type="ORF">SAMN04488134_11337</name>
</gene>
<dbReference type="Proteomes" id="UP000199300">
    <property type="component" value="Unassembled WGS sequence"/>
</dbReference>
<evidence type="ECO:0000259" key="5">
    <source>
        <dbReference type="Pfam" id="PF02223"/>
    </source>
</evidence>
<evidence type="ECO:0000256" key="1">
    <source>
        <dbReference type="ARBA" id="ARBA00009776"/>
    </source>
</evidence>
<dbReference type="PANTHER" id="PTHR10344">
    <property type="entry name" value="THYMIDYLATE KINASE"/>
    <property type="match status" value="1"/>
</dbReference>
<dbReference type="EMBL" id="FODJ01000013">
    <property type="protein sequence ID" value="SEO79725.1"/>
    <property type="molecule type" value="Genomic_DNA"/>
</dbReference>
<keyword evidence="4" id="KW-0067">ATP-binding</keyword>
<dbReference type="Pfam" id="PF18723">
    <property type="entry name" value="HMUDK_hel"/>
    <property type="match status" value="1"/>
</dbReference>
<organism evidence="7 8">
    <name type="scientific">Amphibacillus marinus</name>
    <dbReference type="NCBI Taxonomy" id="872970"/>
    <lineage>
        <taxon>Bacteria</taxon>
        <taxon>Bacillati</taxon>
        <taxon>Bacillota</taxon>
        <taxon>Bacilli</taxon>
        <taxon>Bacillales</taxon>
        <taxon>Bacillaceae</taxon>
        <taxon>Amphibacillus</taxon>
    </lineage>
</organism>
<dbReference type="PANTHER" id="PTHR10344:SF4">
    <property type="entry name" value="UMP-CMP KINASE 2, MITOCHONDRIAL"/>
    <property type="match status" value="1"/>
</dbReference>
<evidence type="ECO:0000313" key="8">
    <source>
        <dbReference type="Proteomes" id="UP000199300"/>
    </source>
</evidence>
<keyword evidence="7" id="KW-0418">Kinase</keyword>
<feature type="domain" description="5-hmdU DNA kinase helical" evidence="6">
    <location>
        <begin position="231"/>
        <end position="509"/>
    </location>
</feature>
<dbReference type="GO" id="GO:0006227">
    <property type="term" value="P:dUDP biosynthetic process"/>
    <property type="evidence" value="ECO:0007669"/>
    <property type="project" value="TreeGrafter"/>
</dbReference>
<dbReference type="InterPro" id="IPR040684">
    <property type="entry name" value="HMUDK_hel"/>
</dbReference>
<evidence type="ECO:0000259" key="6">
    <source>
        <dbReference type="Pfam" id="PF18723"/>
    </source>
</evidence>
<dbReference type="InterPro" id="IPR039430">
    <property type="entry name" value="Thymidylate_kin-like_dom"/>
</dbReference>
<feature type="domain" description="Thymidylate kinase-like" evidence="5">
    <location>
        <begin position="12"/>
        <end position="177"/>
    </location>
</feature>
<dbReference type="STRING" id="872970.SAMN04488134_11337"/>
<dbReference type="AlphaFoldDB" id="A0A1H8SMC8"/>
<keyword evidence="8" id="KW-1185">Reference proteome</keyword>
<name>A0A1H8SMC8_9BACI</name>
<dbReference type="GO" id="GO:0006233">
    <property type="term" value="P:dTDP biosynthetic process"/>
    <property type="evidence" value="ECO:0007669"/>
    <property type="project" value="TreeGrafter"/>
</dbReference>
<sequence>MTEKSTGTLYIFEGVDNVGKTTIIKKIKKRLENEYIPCSVYSFPGKQKRTLGQFVYKFHHDIKKYIDNDLNNISLQLLHIASHIDILTRCILPDLKQGKTVLLDRSWWSTYAYGIANGISETQMNMILLPEMEILKEINIGKVFLINRNQDKLEYSKTIHEDIISAYKDLANKHKELVFKIYNNGKLKDSTDIIEKILLSQVIKKDSQKNNKILDKKIRSINVSQKPVPSKIYDNYWMFAAKRQEIFLKKLENQNPPFTDDPILLKYRFTNAYRASDRVSQYLIKNIIYKNSDLLPEDILFRILLFKLFNKIETWELLENNLGEITYKNYDFHTYDKILNDQLLNNVRIYSAAYIMPSGKSSFQYQKKHQNNLALLETIMKDRLSQKIAKAKSLEELYNLLIKYPTFGKFLAFQFSIDINYSELCNFSEMSYVVAGPGASSGIKKCFDSTGNYTDEDIIRYMAERQHQEFECLGLSFHSLWGRPLQLIDCQNLFCETDKYTRVAYPSLNGESGRSRIKQLYKPSEMGYIKYFYPPKWNINQYIN</sequence>
<evidence type="ECO:0000256" key="2">
    <source>
        <dbReference type="ARBA" id="ARBA00017144"/>
    </source>
</evidence>
<dbReference type="Pfam" id="PF02223">
    <property type="entry name" value="Thymidylate_kin"/>
    <property type="match status" value="1"/>
</dbReference>
<dbReference type="Gene3D" id="3.40.50.300">
    <property type="entry name" value="P-loop containing nucleotide triphosphate hydrolases"/>
    <property type="match status" value="1"/>
</dbReference>
<protein>
    <recommendedName>
        <fullName evidence="2">Thymidylate kinase</fullName>
    </recommendedName>
</protein>
<dbReference type="RefSeq" id="WP_177178314.1">
    <property type="nucleotide sequence ID" value="NZ_FODJ01000013.1"/>
</dbReference>
<dbReference type="GO" id="GO:0005524">
    <property type="term" value="F:ATP binding"/>
    <property type="evidence" value="ECO:0007669"/>
    <property type="project" value="UniProtKB-KW"/>
</dbReference>
<dbReference type="SUPFAM" id="SSF52540">
    <property type="entry name" value="P-loop containing nucleoside triphosphate hydrolases"/>
    <property type="match status" value="1"/>
</dbReference>
<accession>A0A1H8SMC8</accession>
<comment type="similarity">
    <text evidence="1">Belongs to the thymidylate kinase family.</text>
</comment>
<dbReference type="InterPro" id="IPR027417">
    <property type="entry name" value="P-loop_NTPase"/>
</dbReference>
<evidence type="ECO:0000256" key="3">
    <source>
        <dbReference type="ARBA" id="ARBA00022741"/>
    </source>
</evidence>
<dbReference type="GO" id="GO:0006235">
    <property type="term" value="P:dTTP biosynthetic process"/>
    <property type="evidence" value="ECO:0007669"/>
    <property type="project" value="TreeGrafter"/>
</dbReference>
<dbReference type="GO" id="GO:0004798">
    <property type="term" value="F:dTMP kinase activity"/>
    <property type="evidence" value="ECO:0007669"/>
    <property type="project" value="TreeGrafter"/>
</dbReference>
<keyword evidence="3" id="KW-0547">Nucleotide-binding</keyword>
<evidence type="ECO:0000313" key="7">
    <source>
        <dbReference type="EMBL" id="SEO79725.1"/>
    </source>
</evidence>
<proteinExistence type="inferred from homology"/>